<gene>
    <name evidence="1" type="ORF">A6769_23810</name>
</gene>
<accession>A0A367RB59</accession>
<sequence>MFTRTELEIKTIQELKDLCRRYGLKPTGNAGYKTSYVTSLIAFPALALNQMQEGRGLRRLSFEAFQNIGAALDQMNSPTDEQAALIKITMEGRRFHSPLSWEQQKLLNLYIAKQKLEEVMYLLGE</sequence>
<dbReference type="Proteomes" id="UP000252085">
    <property type="component" value="Unassembled WGS sequence"/>
</dbReference>
<reference evidence="1 2" key="1">
    <citation type="submission" date="2016-04" db="EMBL/GenBank/DDBJ databases">
        <authorList>
            <person name="Evans L.H."/>
            <person name="Alamgir A."/>
            <person name="Owens N."/>
            <person name="Weber N.D."/>
            <person name="Virtaneva K."/>
            <person name="Barbian K."/>
            <person name="Babar A."/>
            <person name="Rosenke K."/>
        </authorList>
    </citation>
    <scope>NUCLEOTIDE SEQUENCE [LARGE SCALE GENOMIC DNA]</scope>
    <source>
        <strain evidence="1">NIES-2108</strain>
    </source>
</reference>
<dbReference type="AlphaFoldDB" id="A0A367RB59"/>
<name>A0A367RB59_NOSPU</name>
<organism evidence="1 2">
    <name type="scientific">Nostoc punctiforme NIES-2108</name>
    <dbReference type="NCBI Taxonomy" id="1356359"/>
    <lineage>
        <taxon>Bacteria</taxon>
        <taxon>Bacillati</taxon>
        <taxon>Cyanobacteriota</taxon>
        <taxon>Cyanophyceae</taxon>
        <taxon>Nostocales</taxon>
        <taxon>Nostocaceae</taxon>
        <taxon>Nostoc</taxon>
    </lineage>
</organism>
<protein>
    <submittedName>
        <fullName evidence="1">Uncharacterized protein</fullName>
    </submittedName>
</protein>
<comment type="caution">
    <text evidence="1">The sequence shown here is derived from an EMBL/GenBank/DDBJ whole genome shotgun (WGS) entry which is preliminary data.</text>
</comment>
<evidence type="ECO:0000313" key="2">
    <source>
        <dbReference type="Proteomes" id="UP000252085"/>
    </source>
</evidence>
<evidence type="ECO:0000313" key="1">
    <source>
        <dbReference type="EMBL" id="RCJ33767.1"/>
    </source>
</evidence>
<proteinExistence type="predicted"/>
<dbReference type="EMBL" id="LXQE01000158">
    <property type="protein sequence ID" value="RCJ33767.1"/>
    <property type="molecule type" value="Genomic_DNA"/>
</dbReference>